<dbReference type="GO" id="GO:0004190">
    <property type="term" value="F:aspartic-type endopeptidase activity"/>
    <property type="evidence" value="ECO:0007669"/>
    <property type="project" value="UniProtKB-KW"/>
</dbReference>
<sequence length="446" mass="47236">MAHWKLATFLAIAVAYASALEVRHVRSSRAAVSSGIELPVAPFSVPLTDKVPRSSAKKRMLRELRAGAKSNVAVVAGAADDEEYLTDITIGGQDFKVVVDTGSSDTFLAGIGFQCFSLADVPVPEADCFFGTSGFDISKSETFVPFPDTNFNISFADAEFLTGSVGFDTITVGGLTVTQQEFGVVTAAAWNGDTISTGLMGLAFPTLTSVFNGTDPDADETAAHLLYNPFFFSAVQQKAVDAPFFSVALNRGTFAKEANSTLDPNLGFLAFGGIAPVAVTKTSTTVPVQGFATSSGASEIFFYAVDVEQVTFPGSTAKTTINAPSILDTGTTLNLVPTNIAKEFNARFKPPATFVEDEDTYFVDCNAIAPTFSIKIGGQEFAVDGRDQIVPSLDENNNLVCISGTQDGGPDEEGNFFVLGDVFLHNVVATFDISKNDITLTERASY</sequence>
<evidence type="ECO:0000256" key="2">
    <source>
        <dbReference type="ARBA" id="ARBA00022750"/>
    </source>
</evidence>
<evidence type="ECO:0000256" key="5">
    <source>
        <dbReference type="SAM" id="SignalP"/>
    </source>
</evidence>
<reference evidence="7 8" key="1">
    <citation type="submission" date="2019-02" db="EMBL/GenBank/DDBJ databases">
        <title>Genome sequencing of the rare red list fungi Phlebia centrifuga.</title>
        <authorList>
            <person name="Buettner E."/>
            <person name="Kellner H."/>
        </authorList>
    </citation>
    <scope>NUCLEOTIDE SEQUENCE [LARGE SCALE GENOMIC DNA]</scope>
    <source>
        <strain evidence="7 8">DSM 108282</strain>
    </source>
</reference>
<dbReference type="Pfam" id="PF00026">
    <property type="entry name" value="Asp"/>
    <property type="match status" value="1"/>
</dbReference>
<keyword evidence="4" id="KW-0645">Protease</keyword>
<protein>
    <recommendedName>
        <fullName evidence="6">Peptidase A1 domain-containing protein</fullName>
    </recommendedName>
</protein>
<evidence type="ECO:0000313" key="7">
    <source>
        <dbReference type="EMBL" id="THG95839.1"/>
    </source>
</evidence>
<dbReference type="GO" id="GO:0000324">
    <property type="term" value="C:fungal-type vacuole"/>
    <property type="evidence" value="ECO:0007669"/>
    <property type="project" value="TreeGrafter"/>
</dbReference>
<evidence type="ECO:0000256" key="1">
    <source>
        <dbReference type="ARBA" id="ARBA00007447"/>
    </source>
</evidence>
<dbReference type="Proteomes" id="UP000309038">
    <property type="component" value="Unassembled WGS sequence"/>
</dbReference>
<organism evidence="7 8">
    <name type="scientific">Hermanssonia centrifuga</name>
    <dbReference type="NCBI Taxonomy" id="98765"/>
    <lineage>
        <taxon>Eukaryota</taxon>
        <taxon>Fungi</taxon>
        <taxon>Dikarya</taxon>
        <taxon>Basidiomycota</taxon>
        <taxon>Agaricomycotina</taxon>
        <taxon>Agaricomycetes</taxon>
        <taxon>Polyporales</taxon>
        <taxon>Meruliaceae</taxon>
        <taxon>Hermanssonia</taxon>
    </lineage>
</organism>
<dbReference type="PROSITE" id="PS00141">
    <property type="entry name" value="ASP_PROTEASE"/>
    <property type="match status" value="1"/>
</dbReference>
<dbReference type="InterPro" id="IPR001969">
    <property type="entry name" value="Aspartic_peptidase_AS"/>
</dbReference>
<dbReference type="InterPro" id="IPR034164">
    <property type="entry name" value="Pepsin-like_dom"/>
</dbReference>
<dbReference type="SUPFAM" id="SSF50630">
    <property type="entry name" value="Acid proteases"/>
    <property type="match status" value="1"/>
</dbReference>
<feature type="domain" description="Peptidase A1" evidence="6">
    <location>
        <begin position="84"/>
        <end position="441"/>
    </location>
</feature>
<dbReference type="InterPro" id="IPR001461">
    <property type="entry name" value="Aspartic_peptidase_A1"/>
</dbReference>
<dbReference type="PROSITE" id="PS51767">
    <property type="entry name" value="PEPTIDASE_A1"/>
    <property type="match status" value="1"/>
</dbReference>
<keyword evidence="5" id="KW-0732">Signal</keyword>
<evidence type="ECO:0000256" key="4">
    <source>
        <dbReference type="RuleBase" id="RU000454"/>
    </source>
</evidence>
<evidence type="ECO:0000259" key="6">
    <source>
        <dbReference type="PROSITE" id="PS51767"/>
    </source>
</evidence>
<name>A0A4S4KH48_9APHY</name>
<dbReference type="PANTHER" id="PTHR47966">
    <property type="entry name" value="BETA-SITE APP-CLEAVING ENZYME, ISOFORM A-RELATED"/>
    <property type="match status" value="1"/>
</dbReference>
<feature type="chain" id="PRO_5020716541" description="Peptidase A1 domain-containing protein" evidence="5">
    <location>
        <begin position="20"/>
        <end position="446"/>
    </location>
</feature>
<dbReference type="GO" id="GO:0006508">
    <property type="term" value="P:proteolysis"/>
    <property type="evidence" value="ECO:0007669"/>
    <property type="project" value="UniProtKB-KW"/>
</dbReference>
<feature type="active site" evidence="3">
    <location>
        <position position="328"/>
    </location>
</feature>
<dbReference type="EMBL" id="SGPJ01000283">
    <property type="protein sequence ID" value="THG95839.1"/>
    <property type="molecule type" value="Genomic_DNA"/>
</dbReference>
<dbReference type="AlphaFoldDB" id="A0A4S4KH48"/>
<proteinExistence type="inferred from homology"/>
<gene>
    <name evidence="7" type="ORF">EW026_g5876</name>
</gene>
<comment type="similarity">
    <text evidence="1 4">Belongs to the peptidase A1 family.</text>
</comment>
<keyword evidence="2 4" id="KW-0064">Aspartyl protease</keyword>
<dbReference type="InterPro" id="IPR033121">
    <property type="entry name" value="PEPTIDASE_A1"/>
</dbReference>
<accession>A0A4S4KH48</accession>
<feature type="active site" evidence="3">
    <location>
        <position position="100"/>
    </location>
</feature>
<comment type="caution">
    <text evidence="7">The sequence shown here is derived from an EMBL/GenBank/DDBJ whole genome shotgun (WGS) entry which is preliminary data.</text>
</comment>
<dbReference type="InterPro" id="IPR021109">
    <property type="entry name" value="Peptidase_aspartic_dom_sf"/>
</dbReference>
<feature type="signal peptide" evidence="5">
    <location>
        <begin position="1"/>
        <end position="19"/>
    </location>
</feature>
<dbReference type="PRINTS" id="PR00792">
    <property type="entry name" value="PEPSIN"/>
</dbReference>
<dbReference type="CDD" id="cd05471">
    <property type="entry name" value="pepsin_like"/>
    <property type="match status" value="1"/>
</dbReference>
<keyword evidence="8" id="KW-1185">Reference proteome</keyword>
<dbReference type="PANTHER" id="PTHR47966:SF47">
    <property type="entry name" value="ENDOPEPTIDASE, PUTATIVE (AFU_ORTHOLOGUE AFUA_3G01220)-RELATED"/>
    <property type="match status" value="1"/>
</dbReference>
<evidence type="ECO:0000256" key="3">
    <source>
        <dbReference type="PIRSR" id="PIRSR601461-1"/>
    </source>
</evidence>
<keyword evidence="4" id="KW-0378">Hydrolase</keyword>
<evidence type="ECO:0000313" key="8">
    <source>
        <dbReference type="Proteomes" id="UP000309038"/>
    </source>
</evidence>
<dbReference type="Gene3D" id="2.40.70.10">
    <property type="entry name" value="Acid Proteases"/>
    <property type="match status" value="2"/>
</dbReference>